<dbReference type="GO" id="GO:0043161">
    <property type="term" value="P:proteasome-mediated ubiquitin-dependent protein catabolic process"/>
    <property type="evidence" value="ECO:0007669"/>
    <property type="project" value="TreeGrafter"/>
</dbReference>
<feature type="repeat" description="NHL" evidence="2">
    <location>
        <begin position="372"/>
        <end position="408"/>
    </location>
</feature>
<gene>
    <name evidence="4" type="ORF">JYZ213_LOCUS23759</name>
    <name evidence="5" type="ORF">OXD698_LOCUS14535</name>
</gene>
<accession>A0A814SGT1</accession>
<organism evidence="4 6">
    <name type="scientific">Adineta steineri</name>
    <dbReference type="NCBI Taxonomy" id="433720"/>
    <lineage>
        <taxon>Eukaryota</taxon>
        <taxon>Metazoa</taxon>
        <taxon>Spiralia</taxon>
        <taxon>Gnathifera</taxon>
        <taxon>Rotifera</taxon>
        <taxon>Eurotatoria</taxon>
        <taxon>Bdelloidea</taxon>
        <taxon>Adinetida</taxon>
        <taxon>Adinetidae</taxon>
        <taxon>Adineta</taxon>
    </lineage>
</organism>
<dbReference type="Gene3D" id="2.40.10.500">
    <property type="match status" value="1"/>
</dbReference>
<evidence type="ECO:0000256" key="3">
    <source>
        <dbReference type="SAM" id="Phobius"/>
    </source>
</evidence>
<dbReference type="Gene3D" id="2.120.10.30">
    <property type="entry name" value="TolB, C-terminal domain"/>
    <property type="match status" value="2"/>
</dbReference>
<evidence type="ECO:0000256" key="1">
    <source>
        <dbReference type="ARBA" id="ARBA00022737"/>
    </source>
</evidence>
<dbReference type="AlphaFoldDB" id="A0A814SGT1"/>
<dbReference type="GO" id="GO:0000209">
    <property type="term" value="P:protein polyubiquitination"/>
    <property type="evidence" value="ECO:0007669"/>
    <property type="project" value="TreeGrafter"/>
</dbReference>
<dbReference type="PANTHER" id="PTHR24104">
    <property type="entry name" value="E3 UBIQUITIN-PROTEIN LIGASE NHLRC1-RELATED"/>
    <property type="match status" value="1"/>
</dbReference>
<dbReference type="InterPro" id="IPR050952">
    <property type="entry name" value="TRIM-NHL_E3_ligases"/>
</dbReference>
<keyword evidence="3" id="KW-1133">Transmembrane helix</keyword>
<reference evidence="4" key="1">
    <citation type="submission" date="2021-02" db="EMBL/GenBank/DDBJ databases">
        <authorList>
            <person name="Nowell W R."/>
        </authorList>
    </citation>
    <scope>NUCLEOTIDE SEQUENCE</scope>
</reference>
<keyword evidence="3" id="KW-0472">Membrane</keyword>
<dbReference type="PROSITE" id="PS51125">
    <property type="entry name" value="NHL"/>
    <property type="match status" value="1"/>
</dbReference>
<evidence type="ECO:0000313" key="6">
    <source>
        <dbReference type="Proteomes" id="UP000663845"/>
    </source>
</evidence>
<feature type="transmembrane region" description="Helical" evidence="3">
    <location>
        <begin position="34"/>
        <end position="54"/>
    </location>
</feature>
<protein>
    <recommendedName>
        <fullName evidence="7">NHL repeat containing protein</fullName>
    </recommendedName>
</protein>
<dbReference type="Proteomes" id="UP000663845">
    <property type="component" value="Unassembled WGS sequence"/>
</dbReference>
<dbReference type="InterPro" id="IPR001258">
    <property type="entry name" value="NHL_repeat"/>
</dbReference>
<dbReference type="EMBL" id="CAJOAZ010000920">
    <property type="protein sequence ID" value="CAF3735309.1"/>
    <property type="molecule type" value="Genomic_DNA"/>
</dbReference>
<evidence type="ECO:0008006" key="7">
    <source>
        <dbReference type="Google" id="ProtNLM"/>
    </source>
</evidence>
<evidence type="ECO:0000313" key="4">
    <source>
        <dbReference type="EMBL" id="CAF1144733.1"/>
    </source>
</evidence>
<dbReference type="PANTHER" id="PTHR24104:SF25">
    <property type="entry name" value="PROTEIN LIN-41"/>
    <property type="match status" value="1"/>
</dbReference>
<proteinExistence type="predicted"/>
<keyword evidence="1" id="KW-0677">Repeat</keyword>
<dbReference type="CDD" id="cd05819">
    <property type="entry name" value="NHL"/>
    <property type="match status" value="1"/>
</dbReference>
<keyword evidence="3" id="KW-0812">Transmembrane</keyword>
<dbReference type="InterPro" id="IPR011042">
    <property type="entry name" value="6-blade_b-propeller_TolB-like"/>
</dbReference>
<name>A0A814SGT1_9BILA</name>
<dbReference type="GO" id="GO:0061630">
    <property type="term" value="F:ubiquitin protein ligase activity"/>
    <property type="evidence" value="ECO:0007669"/>
    <property type="project" value="TreeGrafter"/>
</dbReference>
<sequence>MNINNRIGPDKSAVVNPNTVRLQTLFEHFRKRKLIWAIFFIIFIVASIVIPTIIVTGNKTKREETSTMEKITATATTEITTAMTTEIAVEITTLTIAATTTTTTSEQLTSSIIIGSNTKWKQNAVTVAGGNGPGNELNELNQPRGIYVDNDDDSIYIADTDNHRVVRWEFGAKNGEIVAGGTGPGHELYQLNFPLDVVLDKEKKYLIICDQRNVRVVQWSLQNSQNQQELIKIVCSGLAMDNNGDLYISDWSEHTVIRWQQGDKQGTIVAGGHGKGNQLNQLNQPNYIFVDEHHSIYVADGTNNRVVKWMKNATGGTLIAPWGNSNSMYGPISVIVNHIGNVYVSTQKSHRIKRWSRGALDGPTIVGQENTGSGPTQLAYPFDLSFDRHGNLYVVDYRNSRIQKFVIDLD</sequence>
<dbReference type="Pfam" id="PF01436">
    <property type="entry name" value="NHL"/>
    <property type="match status" value="2"/>
</dbReference>
<comment type="caution">
    <text evidence="4">The sequence shown here is derived from an EMBL/GenBank/DDBJ whole genome shotgun (WGS) entry which is preliminary data.</text>
</comment>
<dbReference type="SUPFAM" id="SSF101898">
    <property type="entry name" value="NHL repeat"/>
    <property type="match status" value="1"/>
</dbReference>
<dbReference type="EMBL" id="CAJNOG010000284">
    <property type="protein sequence ID" value="CAF1144733.1"/>
    <property type="molecule type" value="Genomic_DNA"/>
</dbReference>
<evidence type="ECO:0000256" key="2">
    <source>
        <dbReference type="PROSITE-ProRule" id="PRU00504"/>
    </source>
</evidence>
<dbReference type="GO" id="GO:0008270">
    <property type="term" value="F:zinc ion binding"/>
    <property type="evidence" value="ECO:0007669"/>
    <property type="project" value="UniProtKB-KW"/>
</dbReference>
<evidence type="ECO:0000313" key="5">
    <source>
        <dbReference type="EMBL" id="CAF3735309.1"/>
    </source>
</evidence>
<dbReference type="Proteomes" id="UP000663844">
    <property type="component" value="Unassembled WGS sequence"/>
</dbReference>